<name>M3CNA0_SPHMS</name>
<dbReference type="OMA" id="AVKPCEY"/>
<reference evidence="3 4" key="1">
    <citation type="journal article" date="2012" name="PLoS Pathog.">
        <title>Diverse lifestyles and strategies of plant pathogenesis encoded in the genomes of eighteen Dothideomycetes fungi.</title>
        <authorList>
            <person name="Ohm R.A."/>
            <person name="Feau N."/>
            <person name="Henrissat B."/>
            <person name="Schoch C.L."/>
            <person name="Horwitz B.A."/>
            <person name="Barry K.W."/>
            <person name="Condon B.J."/>
            <person name="Copeland A.C."/>
            <person name="Dhillon B."/>
            <person name="Glaser F."/>
            <person name="Hesse C.N."/>
            <person name="Kosti I."/>
            <person name="LaButti K."/>
            <person name="Lindquist E.A."/>
            <person name="Lucas S."/>
            <person name="Salamov A.A."/>
            <person name="Bradshaw R.E."/>
            <person name="Ciuffetti L."/>
            <person name="Hamelin R.C."/>
            <person name="Kema G.H.J."/>
            <person name="Lawrence C."/>
            <person name="Scott J.A."/>
            <person name="Spatafora J.W."/>
            <person name="Turgeon B.G."/>
            <person name="de Wit P.J.G.M."/>
            <person name="Zhong S."/>
            <person name="Goodwin S.B."/>
            <person name="Grigoriev I.V."/>
        </authorList>
    </citation>
    <scope>NUCLEOTIDE SEQUENCE [LARGE SCALE GENOMIC DNA]</scope>
    <source>
        <strain evidence="3 4">SO2202</strain>
    </source>
</reference>
<proteinExistence type="predicted"/>
<keyword evidence="4" id="KW-1185">Reference proteome</keyword>
<gene>
    <name evidence="3" type="ORF">SEPMUDRAFT_147187</name>
</gene>
<dbReference type="STRING" id="692275.M3CNA0"/>
<dbReference type="AlphaFoldDB" id="M3CNA0"/>
<evidence type="ECO:0000313" key="3">
    <source>
        <dbReference type="EMBL" id="EMF15268.1"/>
    </source>
</evidence>
<dbReference type="HOGENOM" id="CLU_029630_0_0_1"/>
<dbReference type="eggNOG" id="ENOG502RXKA">
    <property type="taxonomic scope" value="Eukaryota"/>
</dbReference>
<feature type="signal peptide" evidence="2">
    <location>
        <begin position="1"/>
        <end position="15"/>
    </location>
</feature>
<dbReference type="GeneID" id="27901274"/>
<dbReference type="OrthoDB" id="1001765at2759"/>
<dbReference type="Proteomes" id="UP000016931">
    <property type="component" value="Unassembled WGS sequence"/>
</dbReference>
<accession>M3CNA0</accession>
<dbReference type="PANTHER" id="PTHR31694">
    <property type="entry name" value="DESICCATION-LIKE PROTEIN"/>
    <property type="match status" value="1"/>
</dbReference>
<dbReference type="SUPFAM" id="SSF47240">
    <property type="entry name" value="Ferritin-like"/>
    <property type="match status" value="1"/>
</dbReference>
<feature type="chain" id="PRO_5013175430" description="Ferritin-like protein" evidence="2">
    <location>
        <begin position="16"/>
        <end position="425"/>
    </location>
</feature>
<dbReference type="EMBL" id="KB456261">
    <property type="protein sequence ID" value="EMF15268.1"/>
    <property type="molecule type" value="Genomic_DNA"/>
</dbReference>
<dbReference type="CDD" id="cd00657">
    <property type="entry name" value="Ferritin_like"/>
    <property type="match status" value="1"/>
</dbReference>
<feature type="region of interest" description="Disordered" evidence="1">
    <location>
        <begin position="336"/>
        <end position="425"/>
    </location>
</feature>
<evidence type="ECO:0008006" key="5">
    <source>
        <dbReference type="Google" id="ProtNLM"/>
    </source>
</evidence>
<evidence type="ECO:0000256" key="2">
    <source>
        <dbReference type="SAM" id="SignalP"/>
    </source>
</evidence>
<evidence type="ECO:0000313" key="4">
    <source>
        <dbReference type="Proteomes" id="UP000016931"/>
    </source>
</evidence>
<dbReference type="PANTHER" id="PTHR31694:SF26">
    <property type="entry name" value="OS05G0151100 PROTEIN"/>
    <property type="match status" value="1"/>
</dbReference>
<dbReference type="RefSeq" id="XP_016763389.1">
    <property type="nucleotide sequence ID" value="XM_016904137.1"/>
</dbReference>
<sequence>MHAALIASLAALAVAAPAKRQAAIPPAGVTDATILQYALTLEHLENAFYREAISKFTLADFEAAGLKASFLDNLKQIKFDEQTHVDFLTAGLTAAGATPVAECTYNFGLADVPTFLAIANVLEGVGVSAYLGAAKFVKSPDYLTAAGSILTVESRHSAYLRENQTPALSPFPSPFDVALDFNQVFSLAAPFITGCPAGPTSSLEVLKGFMAFPAITVSPAGTKTAGEVLTLKVATSVDAKAAYFVTSGGYTKAEFSVSGDSYSVTVPAIGVPNLMPGTVAPGQAYLILTKDDQLPTDDNTVAGPAAFEIADNAFGRPADEKDCTTIVAYPSKSAAPTYSKPAEAMPTKSAPAAPYPYPHPSSATMHPQPTAPVYKPSTTYEAAPKPTHPAPKPEAPKPYESHPAAPVYESTSCTEEYPEPTPTGY</sequence>
<dbReference type="InterPro" id="IPR009078">
    <property type="entry name" value="Ferritin-like_SF"/>
</dbReference>
<organism evidence="3 4">
    <name type="scientific">Sphaerulina musiva (strain SO2202)</name>
    <name type="common">Poplar stem canker fungus</name>
    <name type="synonym">Septoria musiva</name>
    <dbReference type="NCBI Taxonomy" id="692275"/>
    <lineage>
        <taxon>Eukaryota</taxon>
        <taxon>Fungi</taxon>
        <taxon>Dikarya</taxon>
        <taxon>Ascomycota</taxon>
        <taxon>Pezizomycotina</taxon>
        <taxon>Dothideomycetes</taxon>
        <taxon>Dothideomycetidae</taxon>
        <taxon>Mycosphaerellales</taxon>
        <taxon>Mycosphaerellaceae</taxon>
        <taxon>Sphaerulina</taxon>
    </lineage>
</organism>
<evidence type="ECO:0000256" key="1">
    <source>
        <dbReference type="SAM" id="MobiDB-lite"/>
    </source>
</evidence>
<protein>
    <recommendedName>
        <fullName evidence="5">Ferritin-like protein</fullName>
    </recommendedName>
</protein>
<keyword evidence="2" id="KW-0732">Signal</keyword>
<dbReference type="InterPro" id="IPR052965">
    <property type="entry name" value="Pigment-catalase-like"/>
</dbReference>
<dbReference type="Pfam" id="PF13668">
    <property type="entry name" value="Ferritin_2"/>
    <property type="match status" value="1"/>
</dbReference>